<reference evidence="4 5" key="1">
    <citation type="submission" date="2019-02" db="EMBL/GenBank/DDBJ databases">
        <title>Deep-cultivation of Planctomycetes and their phenomic and genomic characterization uncovers novel biology.</title>
        <authorList>
            <person name="Wiegand S."/>
            <person name="Jogler M."/>
            <person name="Boedeker C."/>
            <person name="Pinto D."/>
            <person name="Vollmers J."/>
            <person name="Rivas-Marin E."/>
            <person name="Kohn T."/>
            <person name="Peeters S.H."/>
            <person name="Heuer A."/>
            <person name="Rast P."/>
            <person name="Oberbeckmann S."/>
            <person name="Bunk B."/>
            <person name="Jeske O."/>
            <person name="Meyerdierks A."/>
            <person name="Storesund J.E."/>
            <person name="Kallscheuer N."/>
            <person name="Luecker S."/>
            <person name="Lage O.M."/>
            <person name="Pohl T."/>
            <person name="Merkel B.J."/>
            <person name="Hornburger P."/>
            <person name="Mueller R.-W."/>
            <person name="Bruemmer F."/>
            <person name="Labrenz M."/>
            <person name="Spormann A.M."/>
            <person name="Op den Camp H."/>
            <person name="Overmann J."/>
            <person name="Amann R."/>
            <person name="Jetten M.S.M."/>
            <person name="Mascher T."/>
            <person name="Medema M.H."/>
            <person name="Devos D.P."/>
            <person name="Kaster A.-K."/>
            <person name="Ovreas L."/>
            <person name="Rohde M."/>
            <person name="Galperin M.Y."/>
            <person name="Jogler C."/>
        </authorList>
    </citation>
    <scope>NUCLEOTIDE SEQUENCE [LARGE SCALE GENOMIC DNA]</scope>
    <source>
        <strain evidence="4 5">ETA_A1</strain>
    </source>
</reference>
<dbReference type="SUPFAM" id="SSF51735">
    <property type="entry name" value="NAD(P)-binding Rossmann-fold domains"/>
    <property type="match status" value="1"/>
</dbReference>
<dbReference type="InterPro" id="IPR006139">
    <property type="entry name" value="D-isomer_2_OHA_DH_cat_dom"/>
</dbReference>
<comment type="similarity">
    <text evidence="1">Belongs to the D-isomer specific 2-hydroxyacid dehydrogenase family.</text>
</comment>
<dbReference type="SUPFAM" id="SSF52283">
    <property type="entry name" value="Formate/glycerate dehydrogenase catalytic domain-like"/>
    <property type="match status" value="1"/>
</dbReference>
<dbReference type="EMBL" id="CP036273">
    <property type="protein sequence ID" value="QDU21635.1"/>
    <property type="molecule type" value="Genomic_DNA"/>
</dbReference>
<dbReference type="AlphaFoldDB" id="A0A517XVU4"/>
<dbReference type="InterPro" id="IPR051638">
    <property type="entry name" value="CTBP_dehydrogenase"/>
</dbReference>
<evidence type="ECO:0000313" key="5">
    <source>
        <dbReference type="Proteomes" id="UP000319576"/>
    </source>
</evidence>
<dbReference type="GO" id="GO:0140297">
    <property type="term" value="F:DNA-binding transcription factor binding"/>
    <property type="evidence" value="ECO:0007669"/>
    <property type="project" value="TreeGrafter"/>
</dbReference>
<dbReference type="Proteomes" id="UP000319576">
    <property type="component" value="Chromosome"/>
</dbReference>
<keyword evidence="5" id="KW-1185">Reference proteome</keyword>
<sequence>MPRFRVAVTDFINDDLSTERDVLGDIADITAYDAYTEADLAGKIDAADAVMIYHNLELTRTTIGRLTNCKLIVRCGVGFDNVDHRYARERGIPVGNVPDYGTEEVADSAIGLMLAMTRGINFLNNRLQRKVGTWMYTPVAPLRRLRGRVFGVIGLGRIGAAAALRAKALGMDVAFYDPLKPDGYDKAIGVRRVEKLDDLLRQSFVLSVHCPLTPDTKNIVDARALSLMPDGSYLVNTARGATVDAAAIPAAVRSGKLAGAAIDVLPFEPPPDDHPLLAAWRDPADPCHDRVIVNPHSAFYSEEGLLDMRVKGAQACRRALLGEPLRNVVN</sequence>
<dbReference type="RefSeq" id="WP_145240726.1">
    <property type="nucleotide sequence ID" value="NZ_CP036273.1"/>
</dbReference>
<feature type="domain" description="D-isomer specific 2-hydroxyacid dehydrogenase catalytic" evidence="2">
    <location>
        <begin position="18"/>
        <end position="330"/>
    </location>
</feature>
<dbReference type="InterPro" id="IPR043322">
    <property type="entry name" value="CtBP"/>
</dbReference>
<dbReference type="Gene3D" id="3.40.50.720">
    <property type="entry name" value="NAD(P)-binding Rossmann-like Domain"/>
    <property type="match status" value="2"/>
</dbReference>
<dbReference type="Pfam" id="PF00389">
    <property type="entry name" value="2-Hacid_dh"/>
    <property type="match status" value="1"/>
</dbReference>
<dbReference type="GO" id="GO:0006357">
    <property type="term" value="P:regulation of transcription by RNA polymerase II"/>
    <property type="evidence" value="ECO:0007669"/>
    <property type="project" value="TreeGrafter"/>
</dbReference>
<dbReference type="InterPro" id="IPR006140">
    <property type="entry name" value="D-isomer_DH_NAD-bd"/>
</dbReference>
<dbReference type="GO" id="GO:0003714">
    <property type="term" value="F:transcription corepressor activity"/>
    <property type="evidence" value="ECO:0007669"/>
    <property type="project" value="InterPro"/>
</dbReference>
<dbReference type="CDD" id="cd05299">
    <property type="entry name" value="CtBP_dh"/>
    <property type="match status" value="1"/>
</dbReference>
<evidence type="ECO:0000256" key="1">
    <source>
        <dbReference type="RuleBase" id="RU003719"/>
    </source>
</evidence>
<dbReference type="InterPro" id="IPR036291">
    <property type="entry name" value="NAD(P)-bd_dom_sf"/>
</dbReference>
<dbReference type="OrthoDB" id="277029at2"/>
<organism evidence="4 5">
    <name type="scientific">Urbifossiella limnaea</name>
    <dbReference type="NCBI Taxonomy" id="2528023"/>
    <lineage>
        <taxon>Bacteria</taxon>
        <taxon>Pseudomonadati</taxon>
        <taxon>Planctomycetota</taxon>
        <taxon>Planctomycetia</taxon>
        <taxon>Gemmatales</taxon>
        <taxon>Gemmataceae</taxon>
        <taxon>Urbifossiella</taxon>
    </lineage>
</organism>
<dbReference type="Pfam" id="PF02826">
    <property type="entry name" value="2-Hacid_dh_C"/>
    <property type="match status" value="1"/>
</dbReference>
<proteinExistence type="inferred from homology"/>
<dbReference type="EC" id="1.1.1.29" evidence="4"/>
<accession>A0A517XVU4</accession>
<dbReference type="PANTHER" id="PTHR46029">
    <property type="entry name" value="C-TERMINAL-BINDING PROTEIN"/>
    <property type="match status" value="1"/>
</dbReference>
<name>A0A517XVU4_9BACT</name>
<keyword evidence="1 4" id="KW-0560">Oxidoreductase</keyword>
<dbReference type="GO" id="GO:0008465">
    <property type="term" value="F:hydroxypyruvate reductase (NADH) activity"/>
    <property type="evidence" value="ECO:0007669"/>
    <property type="project" value="UniProtKB-EC"/>
</dbReference>
<protein>
    <submittedName>
        <fullName evidence="4">Glycerate dehydrogenase</fullName>
        <ecNumber evidence="4">1.1.1.29</ecNumber>
    </submittedName>
</protein>
<dbReference type="GO" id="GO:0001221">
    <property type="term" value="F:transcription coregulator binding"/>
    <property type="evidence" value="ECO:0007669"/>
    <property type="project" value="TreeGrafter"/>
</dbReference>
<dbReference type="PANTHER" id="PTHR46029:SF7">
    <property type="entry name" value="C-TERMINAL-BINDING PROTEIN"/>
    <property type="match status" value="1"/>
</dbReference>
<evidence type="ECO:0000313" key="4">
    <source>
        <dbReference type="EMBL" id="QDU21635.1"/>
    </source>
</evidence>
<dbReference type="KEGG" id="uli:ETAA1_36060"/>
<dbReference type="GO" id="GO:0051287">
    <property type="term" value="F:NAD binding"/>
    <property type="evidence" value="ECO:0007669"/>
    <property type="project" value="InterPro"/>
</dbReference>
<evidence type="ECO:0000259" key="3">
    <source>
        <dbReference type="Pfam" id="PF02826"/>
    </source>
</evidence>
<evidence type="ECO:0000259" key="2">
    <source>
        <dbReference type="Pfam" id="PF00389"/>
    </source>
</evidence>
<feature type="domain" description="D-isomer specific 2-hydroxyacid dehydrogenase NAD-binding" evidence="3">
    <location>
        <begin position="110"/>
        <end position="298"/>
    </location>
</feature>
<gene>
    <name evidence="4" type="primary">hprA_2</name>
    <name evidence="4" type="ORF">ETAA1_36060</name>
</gene>